<evidence type="ECO:0000313" key="6">
    <source>
        <dbReference type="Proteomes" id="UP000635245"/>
    </source>
</evidence>
<dbReference type="SMART" id="SM00828">
    <property type="entry name" value="PKS_MT"/>
    <property type="match status" value="1"/>
</dbReference>
<accession>A0A934QXB2</accession>
<dbReference type="Gene3D" id="3.40.50.150">
    <property type="entry name" value="Vaccinia Virus protein VP39"/>
    <property type="match status" value="1"/>
</dbReference>
<dbReference type="SUPFAM" id="SSF53335">
    <property type="entry name" value="S-adenosyl-L-methionine-dependent methyltransferases"/>
    <property type="match status" value="1"/>
</dbReference>
<organism evidence="5 6">
    <name type="scientific">Prauserella cavernicola</name>
    <dbReference type="NCBI Taxonomy" id="2800127"/>
    <lineage>
        <taxon>Bacteria</taxon>
        <taxon>Bacillati</taxon>
        <taxon>Actinomycetota</taxon>
        <taxon>Actinomycetes</taxon>
        <taxon>Pseudonocardiales</taxon>
        <taxon>Pseudonocardiaceae</taxon>
        <taxon>Prauserella</taxon>
    </lineage>
</organism>
<keyword evidence="2" id="KW-0808">Transferase</keyword>
<comment type="caution">
    <text evidence="5">The sequence shown here is derived from an EMBL/GenBank/DDBJ whole genome shotgun (WGS) entry which is preliminary data.</text>
</comment>
<dbReference type="PANTHER" id="PTHR44068:SF11">
    <property type="entry name" value="GERANYL DIPHOSPHATE 2-C-METHYLTRANSFERASE"/>
    <property type="match status" value="1"/>
</dbReference>
<evidence type="ECO:0000256" key="1">
    <source>
        <dbReference type="ARBA" id="ARBA00022603"/>
    </source>
</evidence>
<dbReference type="Proteomes" id="UP000635245">
    <property type="component" value="Unassembled WGS sequence"/>
</dbReference>
<dbReference type="PANTHER" id="PTHR44068">
    <property type="entry name" value="ZGC:194242"/>
    <property type="match status" value="1"/>
</dbReference>
<dbReference type="CDD" id="cd02440">
    <property type="entry name" value="AdoMet_MTases"/>
    <property type="match status" value="1"/>
</dbReference>
<dbReference type="GO" id="GO:0008168">
    <property type="term" value="F:methyltransferase activity"/>
    <property type="evidence" value="ECO:0007669"/>
    <property type="project" value="UniProtKB-KW"/>
</dbReference>
<evidence type="ECO:0000259" key="4">
    <source>
        <dbReference type="SMART" id="SM00828"/>
    </source>
</evidence>
<dbReference type="Pfam" id="PF13847">
    <property type="entry name" value="Methyltransf_31"/>
    <property type="match status" value="1"/>
</dbReference>
<keyword evidence="6" id="KW-1185">Reference proteome</keyword>
<dbReference type="InterPro" id="IPR029063">
    <property type="entry name" value="SAM-dependent_MTases_sf"/>
</dbReference>
<dbReference type="InterPro" id="IPR025714">
    <property type="entry name" value="Methyltranfer_dom"/>
</dbReference>
<protein>
    <submittedName>
        <fullName evidence="5">Methyltransferase domain-containing protein</fullName>
    </submittedName>
</protein>
<evidence type="ECO:0000313" key="5">
    <source>
        <dbReference type="EMBL" id="MBK1787862.1"/>
    </source>
</evidence>
<proteinExistence type="predicted"/>
<evidence type="ECO:0000256" key="2">
    <source>
        <dbReference type="ARBA" id="ARBA00022679"/>
    </source>
</evidence>
<dbReference type="GO" id="GO:0032259">
    <property type="term" value="P:methylation"/>
    <property type="evidence" value="ECO:0007669"/>
    <property type="project" value="UniProtKB-KW"/>
</dbReference>
<sequence>MNRFLTRFQGGSMHYGYWTGPDDDSTFEQAAERFTDIMAERLRVAPGDRVLDLGCGTGKPGVQVARSTGAHVVGISVSAKDVELANENARSSGLSDRAAFERADALALPFPDDSFDAVLAFESIVHIPDRSRVLAQIARVLKPGGRVALTDALDKGRAMGDEDEHELAHSLSVFRAAPLVSLDDYRAFAAEAGLVVDELTDVSEHTRYTYVGVYEAIYEYLRDHGDEELSPEFQRIVELGPGPENLRWMKRMQDGGNEGVLLMAGHLPTAA</sequence>
<dbReference type="AlphaFoldDB" id="A0A934QXB2"/>
<feature type="domain" description="Polyketide synthase-like methyltransferase" evidence="4">
    <location>
        <begin position="5"/>
        <end position="251"/>
    </location>
</feature>
<dbReference type="InterPro" id="IPR020803">
    <property type="entry name" value="MeTfrase_dom"/>
</dbReference>
<dbReference type="InterPro" id="IPR050447">
    <property type="entry name" value="Erg6_SMT_methyltransf"/>
</dbReference>
<keyword evidence="1 5" id="KW-0489">Methyltransferase</keyword>
<reference evidence="5" key="1">
    <citation type="submission" date="2020-12" db="EMBL/GenBank/DDBJ databases">
        <title>Prauserella sp. ASG 168, a novel actinomycete isolated from cave rock.</title>
        <authorList>
            <person name="Suriyachadkun C."/>
        </authorList>
    </citation>
    <scope>NUCLEOTIDE SEQUENCE</scope>
    <source>
        <strain evidence="5">ASG 168</strain>
    </source>
</reference>
<dbReference type="EMBL" id="JAENJH010000008">
    <property type="protein sequence ID" value="MBK1787862.1"/>
    <property type="molecule type" value="Genomic_DNA"/>
</dbReference>
<name>A0A934QXB2_9PSEU</name>
<keyword evidence="3" id="KW-0949">S-adenosyl-L-methionine</keyword>
<gene>
    <name evidence="5" type="ORF">JHE00_26330</name>
</gene>
<evidence type="ECO:0000256" key="3">
    <source>
        <dbReference type="ARBA" id="ARBA00022691"/>
    </source>
</evidence>